<dbReference type="STRING" id="1123357.SAMN02745244_01493"/>
<evidence type="ECO:0000313" key="2">
    <source>
        <dbReference type="Proteomes" id="UP000184512"/>
    </source>
</evidence>
<dbReference type="Proteomes" id="UP000184512">
    <property type="component" value="Unassembled WGS sequence"/>
</dbReference>
<protein>
    <submittedName>
        <fullName evidence="1">Uncharacterized protein</fullName>
    </submittedName>
</protein>
<dbReference type="AlphaFoldDB" id="A0A1M6FNS4"/>
<keyword evidence="2" id="KW-1185">Reference proteome</keyword>
<organism evidence="1 2">
    <name type="scientific">Tessaracoccus bendigoensis DSM 12906</name>
    <dbReference type="NCBI Taxonomy" id="1123357"/>
    <lineage>
        <taxon>Bacteria</taxon>
        <taxon>Bacillati</taxon>
        <taxon>Actinomycetota</taxon>
        <taxon>Actinomycetes</taxon>
        <taxon>Propionibacteriales</taxon>
        <taxon>Propionibacteriaceae</taxon>
        <taxon>Tessaracoccus</taxon>
    </lineage>
</organism>
<name>A0A1M6FNS4_9ACTN</name>
<accession>A0A1M6FNS4</accession>
<sequence length="98" mass="10301">MSSLPVEGLVTSGIPLVLRYPRHYTDTKPLVGKRVIHLATAVLDGLGPWAAEHCSGPDDLLFPAKRTGKVMSETLLASAHRRAAAAGGSDGQLPSTRS</sequence>
<proteinExistence type="predicted"/>
<reference evidence="1 2" key="1">
    <citation type="submission" date="2016-11" db="EMBL/GenBank/DDBJ databases">
        <authorList>
            <person name="Jaros S."/>
            <person name="Januszkiewicz K."/>
            <person name="Wedrychowicz H."/>
        </authorList>
    </citation>
    <scope>NUCLEOTIDE SEQUENCE [LARGE SCALE GENOMIC DNA]</scope>
    <source>
        <strain evidence="1 2">DSM 12906</strain>
    </source>
</reference>
<dbReference type="EMBL" id="FQZG01000022">
    <property type="protein sequence ID" value="SHI99326.1"/>
    <property type="molecule type" value="Genomic_DNA"/>
</dbReference>
<evidence type="ECO:0000313" key="1">
    <source>
        <dbReference type="EMBL" id="SHI99326.1"/>
    </source>
</evidence>
<gene>
    <name evidence="1" type="ORF">SAMN02745244_01493</name>
</gene>